<dbReference type="GeneID" id="72412260"/>
<evidence type="ECO:0000313" key="18">
    <source>
        <dbReference type="Proteomes" id="UP000595757"/>
    </source>
</evidence>
<keyword evidence="11 12" id="KW-0472">Membrane</keyword>
<evidence type="ECO:0000256" key="8">
    <source>
        <dbReference type="ARBA" id="ARBA00022982"/>
    </source>
</evidence>
<feature type="transmembrane region" description="Helical" evidence="12">
    <location>
        <begin position="231"/>
        <end position="251"/>
    </location>
</feature>
<accession>A0AAQ1Z895</accession>
<dbReference type="PIRSF" id="PIRSF000267">
    <property type="entry name" value="Cyt_oxidse_sub2"/>
    <property type="match status" value="1"/>
</dbReference>
<keyword evidence="3" id="KW-0813">Transport</keyword>
<evidence type="ECO:0000256" key="9">
    <source>
        <dbReference type="ARBA" id="ARBA00022989"/>
    </source>
</evidence>
<dbReference type="AlphaFoldDB" id="A0AAQ1Z895"/>
<evidence type="ECO:0000256" key="4">
    <source>
        <dbReference type="ARBA" id="ARBA00022475"/>
    </source>
</evidence>
<feature type="transmembrane region" description="Helical" evidence="12">
    <location>
        <begin position="6"/>
        <end position="35"/>
    </location>
</feature>
<feature type="transmembrane region" description="Helical" evidence="12">
    <location>
        <begin position="202"/>
        <end position="225"/>
    </location>
</feature>
<dbReference type="RefSeq" id="WP_005531386.1">
    <property type="nucleotide sequence ID" value="NZ_BJLD01000001.1"/>
</dbReference>
<dbReference type="Pfam" id="PF02322">
    <property type="entry name" value="Cyt_bd_oxida_II"/>
    <property type="match status" value="1"/>
</dbReference>
<dbReference type="EMBL" id="BJLD01000001">
    <property type="protein sequence ID" value="GEA41849.1"/>
    <property type="molecule type" value="Genomic_DNA"/>
</dbReference>
<evidence type="ECO:0000256" key="6">
    <source>
        <dbReference type="ARBA" id="ARBA00022692"/>
    </source>
</evidence>
<dbReference type="NCBIfam" id="TIGR00203">
    <property type="entry name" value="cydB"/>
    <property type="match status" value="1"/>
</dbReference>
<evidence type="ECO:0000256" key="11">
    <source>
        <dbReference type="ARBA" id="ARBA00023136"/>
    </source>
</evidence>
<evidence type="ECO:0000313" key="15">
    <source>
        <dbReference type="EMBL" id="QQU76384.1"/>
    </source>
</evidence>
<keyword evidence="9 12" id="KW-1133">Transmembrane helix</keyword>
<dbReference type="PANTHER" id="PTHR43141:SF5">
    <property type="entry name" value="CYTOCHROME BD-I UBIQUINOL OXIDASE SUBUNIT 2"/>
    <property type="match status" value="1"/>
</dbReference>
<keyword evidence="6 12" id="KW-0812">Transmembrane</keyword>
<comment type="subcellular location">
    <subcellularLocation>
        <location evidence="1">Cell membrane</location>
        <topology evidence="1">Multi-pass membrane protein</topology>
    </subcellularLocation>
</comment>
<dbReference type="EMBL" id="CP068158">
    <property type="protein sequence ID" value="QQU76384.1"/>
    <property type="molecule type" value="Genomic_DNA"/>
</dbReference>
<dbReference type="GO" id="GO:0046872">
    <property type="term" value="F:metal ion binding"/>
    <property type="evidence" value="ECO:0007669"/>
    <property type="project" value="UniProtKB-KW"/>
</dbReference>
<dbReference type="GO" id="GO:0019646">
    <property type="term" value="P:aerobic electron transport chain"/>
    <property type="evidence" value="ECO:0007669"/>
    <property type="project" value="TreeGrafter"/>
</dbReference>
<dbReference type="PANTHER" id="PTHR43141">
    <property type="entry name" value="CYTOCHROME BD2 SUBUNIT II"/>
    <property type="match status" value="1"/>
</dbReference>
<evidence type="ECO:0000256" key="12">
    <source>
        <dbReference type="SAM" id="Phobius"/>
    </source>
</evidence>
<evidence type="ECO:0000256" key="1">
    <source>
        <dbReference type="ARBA" id="ARBA00004651"/>
    </source>
</evidence>
<reference evidence="15 18" key="3">
    <citation type="submission" date="2021-01" db="EMBL/GenBank/DDBJ databases">
        <title>FDA dAtabase for Regulatory Grade micrObial Sequences (FDA-ARGOS): Supporting development and validation of Infectious Disease Dx tests.</title>
        <authorList>
            <person name="Sproer C."/>
            <person name="Gronow S."/>
            <person name="Severitt S."/>
            <person name="Schroder I."/>
            <person name="Tallon L."/>
            <person name="Sadzewicz L."/>
            <person name="Zhao X."/>
            <person name="Boylan J."/>
            <person name="Ott S."/>
            <person name="Bowen H."/>
            <person name="Vavikolanu K."/>
            <person name="Mehta A."/>
            <person name="Aluvathingal J."/>
            <person name="Nadendla S."/>
            <person name="Lowell S."/>
            <person name="Myers T."/>
            <person name="Yan Y."/>
            <person name="Sichtig H."/>
        </authorList>
    </citation>
    <scope>NUCLEOTIDE SEQUENCE [LARGE SCALE GENOMIC DNA]</scope>
    <source>
        <strain evidence="15 18">FDAARGOS_1115</strain>
    </source>
</reference>
<dbReference type="EMBL" id="CP024932">
    <property type="protein sequence ID" value="ATZ08593.1"/>
    <property type="molecule type" value="Genomic_DNA"/>
</dbReference>
<protein>
    <submittedName>
        <fullName evidence="14">Cytochrome D ubiquinol oxydase CydB</fullName>
    </submittedName>
    <submittedName>
        <fullName evidence="13">Cytochrome d ubiquinol oxidase subunit II</fullName>
    </submittedName>
</protein>
<evidence type="ECO:0000313" key="16">
    <source>
        <dbReference type="Proteomes" id="UP000231994"/>
    </source>
</evidence>
<organism evidence="14 17">
    <name type="scientific">Corynebacterium striatum</name>
    <dbReference type="NCBI Taxonomy" id="43770"/>
    <lineage>
        <taxon>Bacteria</taxon>
        <taxon>Bacillati</taxon>
        <taxon>Actinomycetota</taxon>
        <taxon>Actinomycetes</taxon>
        <taxon>Mycobacteriales</taxon>
        <taxon>Corynebacteriaceae</taxon>
        <taxon>Corynebacterium</taxon>
    </lineage>
</organism>
<feature type="transmembrane region" description="Helical" evidence="12">
    <location>
        <begin position="169"/>
        <end position="190"/>
    </location>
</feature>
<evidence type="ECO:0000313" key="13">
    <source>
        <dbReference type="EMBL" id="ATZ08593.1"/>
    </source>
</evidence>
<evidence type="ECO:0000256" key="3">
    <source>
        <dbReference type="ARBA" id="ARBA00022448"/>
    </source>
</evidence>
<keyword evidence="18" id="KW-1185">Reference proteome</keyword>
<dbReference type="Proteomes" id="UP000231994">
    <property type="component" value="Chromosome"/>
</dbReference>
<reference evidence="13 16" key="1">
    <citation type="submission" date="2017-11" db="EMBL/GenBank/DDBJ databases">
        <title>Whole genome sequencing of cultured pathogen.</title>
        <authorList>
            <person name="Hoffmann M."/>
            <person name="Sanchez M."/>
            <person name="Timme R."/>
            <person name="Nudel K."/>
            <person name="Bry L."/>
        </authorList>
    </citation>
    <scope>NUCLEOTIDE SEQUENCE [LARGE SCALE GENOMIC DNA]</scope>
    <source>
        <strain evidence="13 16">216</strain>
    </source>
</reference>
<evidence type="ECO:0000256" key="7">
    <source>
        <dbReference type="ARBA" id="ARBA00022723"/>
    </source>
</evidence>
<proteinExistence type="inferred from homology"/>
<comment type="similarity">
    <text evidence="2">Belongs to the cytochrome ubiquinol oxidase subunit 2 family.</text>
</comment>
<dbReference type="GO" id="GO:0070069">
    <property type="term" value="C:cytochrome complex"/>
    <property type="evidence" value="ECO:0007669"/>
    <property type="project" value="TreeGrafter"/>
</dbReference>
<dbReference type="Proteomes" id="UP000315234">
    <property type="component" value="Unassembled WGS sequence"/>
</dbReference>
<evidence type="ECO:0000256" key="5">
    <source>
        <dbReference type="ARBA" id="ARBA00022617"/>
    </source>
</evidence>
<dbReference type="InterPro" id="IPR003317">
    <property type="entry name" value="Cyt-d_oxidase_su2"/>
</dbReference>
<feature type="transmembrane region" description="Helical" evidence="12">
    <location>
        <begin position="305"/>
        <end position="326"/>
    </location>
</feature>
<sequence>MDLNTVWFIIIAFFFTGYFVLEGFDFGVGMLLPFLRGESAADSDARRTAAVRAIGPVWDGNEVWLIVAGASIFAAFPEWYATLFSGFYLPLLLIVTALIIRGVSLEWRVKVDTLAWRKRCDIGIALGSYLPALLWGVAMTNIVAGVAFSSPGHVDSVIDGFLGLLNPRGLLGGAAFLLLFAFHGALFLGLKTHAPVRTQVHAIARGWLAIATLAVGAIYLVWMQLNFGKSWTWIALAAVALALVAAFAGLWSGRDRTAFFGTAAAIIAVGLALFGALFPNVLPSVTDVAGLDIYTASASPYTLKIMTWAAVVLAPAVLIGQGWTYWQFRARIGVDA</sequence>
<dbReference type="GO" id="GO:0016682">
    <property type="term" value="F:oxidoreductase activity, acting on diphenols and related substances as donors, oxygen as acceptor"/>
    <property type="evidence" value="ECO:0007669"/>
    <property type="project" value="TreeGrafter"/>
</dbReference>
<name>A0AAQ1Z895_CORST</name>
<reference evidence="14 17" key="2">
    <citation type="submission" date="2019-06" db="EMBL/GenBank/DDBJ databases">
        <title>Draft genome sequence of Corynebacterium striatum NBRC 15291.</title>
        <authorList>
            <person name="Miura T."/>
            <person name="Furukawa M."/>
            <person name="Shimamura M."/>
            <person name="Ohyama Y."/>
            <person name="Yamazoe A."/>
            <person name="Kawasaki H."/>
        </authorList>
    </citation>
    <scope>NUCLEOTIDE SEQUENCE [LARGE SCALE GENOMIC DNA]</scope>
    <source>
        <strain evidence="14 17">NBRC 15291</strain>
    </source>
</reference>
<keyword evidence="10" id="KW-0408">Iron</keyword>
<keyword evidence="7" id="KW-0479">Metal-binding</keyword>
<evidence type="ECO:0000313" key="14">
    <source>
        <dbReference type="EMBL" id="GEA41849.1"/>
    </source>
</evidence>
<keyword evidence="4" id="KW-1003">Cell membrane</keyword>
<dbReference type="GO" id="GO:0005886">
    <property type="term" value="C:plasma membrane"/>
    <property type="evidence" value="ECO:0007669"/>
    <property type="project" value="UniProtKB-SubCell"/>
</dbReference>
<keyword evidence="8" id="KW-0249">Electron transport</keyword>
<keyword evidence="5" id="KW-0349">Heme</keyword>
<feature type="transmembrane region" description="Helical" evidence="12">
    <location>
        <begin position="124"/>
        <end position="149"/>
    </location>
</feature>
<dbReference type="Proteomes" id="UP000595757">
    <property type="component" value="Chromosome"/>
</dbReference>
<feature type="transmembrane region" description="Helical" evidence="12">
    <location>
        <begin position="258"/>
        <end position="278"/>
    </location>
</feature>
<evidence type="ECO:0000313" key="17">
    <source>
        <dbReference type="Proteomes" id="UP000315234"/>
    </source>
</evidence>
<gene>
    <name evidence="13" type="primary">cydB</name>
    <name evidence="13" type="ORF">A9D01_07405</name>
    <name evidence="14" type="ORF">Cst04h_00190</name>
    <name evidence="15" type="ORF">I6I72_09660</name>
</gene>
<dbReference type="GO" id="GO:0009055">
    <property type="term" value="F:electron transfer activity"/>
    <property type="evidence" value="ECO:0007669"/>
    <property type="project" value="TreeGrafter"/>
</dbReference>
<evidence type="ECO:0000256" key="2">
    <source>
        <dbReference type="ARBA" id="ARBA00007543"/>
    </source>
</evidence>
<evidence type="ECO:0000256" key="10">
    <source>
        <dbReference type="ARBA" id="ARBA00023004"/>
    </source>
</evidence>
<feature type="transmembrane region" description="Helical" evidence="12">
    <location>
        <begin position="82"/>
        <end position="103"/>
    </location>
</feature>